<keyword evidence="4 6" id="KW-1133">Transmembrane helix</keyword>
<evidence type="ECO:0000313" key="7">
    <source>
        <dbReference type="EMBL" id="EDV94795.1"/>
    </source>
</evidence>
<keyword evidence="8" id="KW-1185">Reference proteome</keyword>
<protein>
    <submittedName>
        <fullName evidence="7">GH22787</fullName>
    </submittedName>
</protein>
<keyword evidence="5 6" id="KW-0472">Membrane</keyword>
<name>B4JSQ5_DROGR</name>
<dbReference type="HOGENOM" id="CLU_056195_2_0_1"/>
<evidence type="ECO:0000313" key="8">
    <source>
        <dbReference type="Proteomes" id="UP000001070"/>
    </source>
</evidence>
<evidence type="ECO:0000256" key="5">
    <source>
        <dbReference type="ARBA" id="ARBA00023136"/>
    </source>
</evidence>
<proteinExistence type="inferred from homology"/>
<organism evidence="8">
    <name type="scientific">Drosophila grimshawi</name>
    <name type="common">Hawaiian fruit fly</name>
    <name type="synonym">Idiomyia grimshawi</name>
    <dbReference type="NCBI Taxonomy" id="7222"/>
    <lineage>
        <taxon>Eukaryota</taxon>
        <taxon>Metazoa</taxon>
        <taxon>Ecdysozoa</taxon>
        <taxon>Arthropoda</taxon>
        <taxon>Hexapoda</taxon>
        <taxon>Insecta</taxon>
        <taxon>Pterygota</taxon>
        <taxon>Neoptera</taxon>
        <taxon>Endopterygota</taxon>
        <taxon>Diptera</taxon>
        <taxon>Brachycera</taxon>
        <taxon>Muscomorpha</taxon>
        <taxon>Ephydroidea</taxon>
        <taxon>Drosophilidae</taxon>
        <taxon>Drosophila</taxon>
        <taxon>Hawaiian Drosophila</taxon>
    </lineage>
</organism>
<comment type="similarity">
    <text evidence="2">Belongs to the SURF4 family.</text>
</comment>
<dbReference type="InterPro" id="IPR002995">
    <property type="entry name" value="Surf4"/>
</dbReference>
<evidence type="ECO:0000256" key="2">
    <source>
        <dbReference type="ARBA" id="ARBA00006945"/>
    </source>
</evidence>
<dbReference type="Pfam" id="PF02077">
    <property type="entry name" value="SURF4"/>
    <property type="match status" value="1"/>
</dbReference>
<dbReference type="STRING" id="7222.B4JSQ5"/>
<comment type="subcellular location">
    <subcellularLocation>
        <location evidence="1">Membrane</location>
        <topology evidence="1">Multi-pass membrane protein</topology>
    </subcellularLocation>
</comment>
<dbReference type="AlphaFoldDB" id="B4JSQ5"/>
<dbReference type="InParanoid" id="B4JSQ5"/>
<gene>
    <name evidence="7" type="primary">Dgri\GH22787</name>
    <name evidence="7" type="ORF">Dgri_GH22787</name>
</gene>
<dbReference type="OrthoDB" id="7859621at2759"/>
<dbReference type="GO" id="GO:0045169">
    <property type="term" value="C:fusome"/>
    <property type="evidence" value="ECO:0007669"/>
    <property type="project" value="EnsemblMetazoa"/>
</dbReference>
<feature type="transmembrane region" description="Helical" evidence="6">
    <location>
        <begin position="188"/>
        <end position="208"/>
    </location>
</feature>
<feature type="transmembrane region" description="Helical" evidence="6">
    <location>
        <begin position="92"/>
        <end position="110"/>
    </location>
</feature>
<evidence type="ECO:0000256" key="4">
    <source>
        <dbReference type="ARBA" id="ARBA00022989"/>
    </source>
</evidence>
<evidence type="ECO:0000256" key="6">
    <source>
        <dbReference type="SAM" id="Phobius"/>
    </source>
</evidence>
<dbReference type="EMBL" id="CH916373">
    <property type="protein sequence ID" value="EDV94795.1"/>
    <property type="molecule type" value="Genomic_DNA"/>
</dbReference>
<dbReference type="GO" id="GO:0016020">
    <property type="term" value="C:membrane"/>
    <property type="evidence" value="ECO:0007669"/>
    <property type="project" value="UniProtKB-SubCell"/>
</dbReference>
<reference evidence="7 8" key="1">
    <citation type="journal article" date="2007" name="Nature">
        <title>Evolution of genes and genomes on the Drosophila phylogeny.</title>
        <authorList>
            <consortium name="Drosophila 12 Genomes Consortium"/>
            <person name="Clark A.G."/>
            <person name="Eisen M.B."/>
            <person name="Smith D.R."/>
            <person name="Bergman C.M."/>
            <person name="Oliver B."/>
            <person name="Markow T.A."/>
            <person name="Kaufman T.C."/>
            <person name="Kellis M."/>
            <person name="Gelbart W."/>
            <person name="Iyer V.N."/>
            <person name="Pollard D.A."/>
            <person name="Sackton T.B."/>
            <person name="Larracuente A.M."/>
            <person name="Singh N.D."/>
            <person name="Abad J.P."/>
            <person name="Abt D.N."/>
            <person name="Adryan B."/>
            <person name="Aguade M."/>
            <person name="Akashi H."/>
            <person name="Anderson W.W."/>
            <person name="Aquadro C.F."/>
            <person name="Ardell D.H."/>
            <person name="Arguello R."/>
            <person name="Artieri C.G."/>
            <person name="Barbash D.A."/>
            <person name="Barker D."/>
            <person name="Barsanti P."/>
            <person name="Batterham P."/>
            <person name="Batzoglou S."/>
            <person name="Begun D."/>
            <person name="Bhutkar A."/>
            <person name="Blanco E."/>
            <person name="Bosak S.A."/>
            <person name="Bradley R.K."/>
            <person name="Brand A.D."/>
            <person name="Brent M.R."/>
            <person name="Brooks A.N."/>
            <person name="Brown R.H."/>
            <person name="Butlin R.K."/>
            <person name="Caggese C."/>
            <person name="Calvi B.R."/>
            <person name="Bernardo de Carvalho A."/>
            <person name="Caspi A."/>
            <person name="Castrezana S."/>
            <person name="Celniker S.E."/>
            <person name="Chang J.L."/>
            <person name="Chapple C."/>
            <person name="Chatterji S."/>
            <person name="Chinwalla A."/>
            <person name="Civetta A."/>
            <person name="Clifton S.W."/>
            <person name="Comeron J.M."/>
            <person name="Costello J.C."/>
            <person name="Coyne J.A."/>
            <person name="Daub J."/>
            <person name="David R.G."/>
            <person name="Delcher A.L."/>
            <person name="Delehaunty K."/>
            <person name="Do C.B."/>
            <person name="Ebling H."/>
            <person name="Edwards K."/>
            <person name="Eickbush T."/>
            <person name="Evans J.D."/>
            <person name="Filipski A."/>
            <person name="Findeiss S."/>
            <person name="Freyhult E."/>
            <person name="Fulton L."/>
            <person name="Fulton R."/>
            <person name="Garcia A.C."/>
            <person name="Gardiner A."/>
            <person name="Garfield D.A."/>
            <person name="Garvin B.E."/>
            <person name="Gibson G."/>
            <person name="Gilbert D."/>
            <person name="Gnerre S."/>
            <person name="Godfrey J."/>
            <person name="Good R."/>
            <person name="Gotea V."/>
            <person name="Gravely B."/>
            <person name="Greenberg A.J."/>
            <person name="Griffiths-Jones S."/>
            <person name="Gross S."/>
            <person name="Guigo R."/>
            <person name="Gustafson E.A."/>
            <person name="Haerty W."/>
            <person name="Hahn M.W."/>
            <person name="Halligan D.L."/>
            <person name="Halpern A.L."/>
            <person name="Halter G.M."/>
            <person name="Han M.V."/>
            <person name="Heger A."/>
            <person name="Hillier L."/>
            <person name="Hinrichs A.S."/>
            <person name="Holmes I."/>
            <person name="Hoskins R.A."/>
            <person name="Hubisz M.J."/>
            <person name="Hultmark D."/>
            <person name="Huntley M.A."/>
            <person name="Jaffe D.B."/>
            <person name="Jagadeeshan S."/>
            <person name="Jeck W.R."/>
            <person name="Johnson J."/>
            <person name="Jones C.D."/>
            <person name="Jordan W.C."/>
            <person name="Karpen G.H."/>
            <person name="Kataoka E."/>
            <person name="Keightley P.D."/>
            <person name="Kheradpour P."/>
            <person name="Kirkness E.F."/>
            <person name="Koerich L.B."/>
            <person name="Kristiansen K."/>
            <person name="Kudrna D."/>
            <person name="Kulathinal R.J."/>
            <person name="Kumar S."/>
            <person name="Kwok R."/>
            <person name="Lander E."/>
            <person name="Langley C.H."/>
            <person name="Lapoint R."/>
            <person name="Lazzaro B.P."/>
            <person name="Lee S.J."/>
            <person name="Levesque L."/>
            <person name="Li R."/>
            <person name="Lin C.F."/>
            <person name="Lin M.F."/>
            <person name="Lindblad-Toh K."/>
            <person name="Llopart A."/>
            <person name="Long M."/>
            <person name="Low L."/>
            <person name="Lozovsky E."/>
            <person name="Lu J."/>
            <person name="Luo M."/>
            <person name="Machado C.A."/>
            <person name="Makalowski W."/>
            <person name="Marzo M."/>
            <person name="Matsuda M."/>
            <person name="Matzkin L."/>
            <person name="McAllister B."/>
            <person name="McBride C.S."/>
            <person name="McKernan B."/>
            <person name="McKernan K."/>
            <person name="Mendez-Lago M."/>
            <person name="Minx P."/>
            <person name="Mollenhauer M.U."/>
            <person name="Montooth K."/>
            <person name="Mount S.M."/>
            <person name="Mu X."/>
            <person name="Myers E."/>
            <person name="Negre B."/>
            <person name="Newfeld S."/>
            <person name="Nielsen R."/>
            <person name="Noor M.A."/>
            <person name="O'Grady P."/>
            <person name="Pachter L."/>
            <person name="Papaceit M."/>
            <person name="Parisi M.J."/>
            <person name="Parisi M."/>
            <person name="Parts L."/>
            <person name="Pedersen J.S."/>
            <person name="Pesole G."/>
            <person name="Phillippy A.M."/>
            <person name="Ponting C.P."/>
            <person name="Pop M."/>
            <person name="Porcelli D."/>
            <person name="Powell J.R."/>
            <person name="Prohaska S."/>
            <person name="Pruitt K."/>
            <person name="Puig M."/>
            <person name="Quesneville H."/>
            <person name="Ram K.R."/>
            <person name="Rand D."/>
            <person name="Rasmussen M.D."/>
            <person name="Reed L.K."/>
            <person name="Reenan R."/>
            <person name="Reily A."/>
            <person name="Remington K.A."/>
            <person name="Rieger T.T."/>
            <person name="Ritchie M.G."/>
            <person name="Robin C."/>
            <person name="Rogers Y.H."/>
            <person name="Rohde C."/>
            <person name="Rozas J."/>
            <person name="Rubenfield M.J."/>
            <person name="Ruiz A."/>
            <person name="Russo S."/>
            <person name="Salzberg S.L."/>
            <person name="Sanchez-Gracia A."/>
            <person name="Saranga D.J."/>
            <person name="Sato H."/>
            <person name="Schaeffer S.W."/>
            <person name="Schatz M.C."/>
            <person name="Schlenke T."/>
            <person name="Schwartz R."/>
            <person name="Segarra C."/>
            <person name="Singh R.S."/>
            <person name="Sirot L."/>
            <person name="Sirota M."/>
            <person name="Sisneros N.B."/>
            <person name="Smith C.D."/>
            <person name="Smith T.F."/>
            <person name="Spieth J."/>
            <person name="Stage D.E."/>
            <person name="Stark A."/>
            <person name="Stephan W."/>
            <person name="Strausberg R.L."/>
            <person name="Strempel S."/>
            <person name="Sturgill D."/>
            <person name="Sutton G."/>
            <person name="Sutton G.G."/>
            <person name="Tao W."/>
            <person name="Teichmann S."/>
            <person name="Tobari Y.N."/>
            <person name="Tomimura Y."/>
            <person name="Tsolas J.M."/>
            <person name="Valente V.L."/>
            <person name="Venter E."/>
            <person name="Venter J.C."/>
            <person name="Vicario S."/>
            <person name="Vieira F.G."/>
            <person name="Vilella A.J."/>
            <person name="Villasante A."/>
            <person name="Walenz B."/>
            <person name="Wang J."/>
            <person name="Wasserman M."/>
            <person name="Watts T."/>
            <person name="Wilson D."/>
            <person name="Wilson R.K."/>
            <person name="Wing R.A."/>
            <person name="Wolfner M.F."/>
            <person name="Wong A."/>
            <person name="Wong G.K."/>
            <person name="Wu C.I."/>
            <person name="Wu G."/>
            <person name="Yamamoto D."/>
            <person name="Yang H.P."/>
            <person name="Yang S.P."/>
            <person name="Yorke J.A."/>
            <person name="Yoshida K."/>
            <person name="Zdobnov E."/>
            <person name="Zhang P."/>
            <person name="Zhang Y."/>
            <person name="Zimin A.V."/>
            <person name="Baldwin J."/>
            <person name="Abdouelleil A."/>
            <person name="Abdulkadir J."/>
            <person name="Abebe A."/>
            <person name="Abera B."/>
            <person name="Abreu J."/>
            <person name="Acer S.C."/>
            <person name="Aftuck L."/>
            <person name="Alexander A."/>
            <person name="An P."/>
            <person name="Anderson E."/>
            <person name="Anderson S."/>
            <person name="Arachi H."/>
            <person name="Azer M."/>
            <person name="Bachantsang P."/>
            <person name="Barry A."/>
            <person name="Bayul T."/>
            <person name="Berlin A."/>
            <person name="Bessette D."/>
            <person name="Bloom T."/>
            <person name="Blye J."/>
            <person name="Boguslavskiy L."/>
            <person name="Bonnet C."/>
            <person name="Boukhgalter B."/>
            <person name="Bourzgui I."/>
            <person name="Brown A."/>
            <person name="Cahill P."/>
            <person name="Channer S."/>
            <person name="Cheshatsang Y."/>
            <person name="Chuda L."/>
            <person name="Citroen M."/>
            <person name="Collymore A."/>
            <person name="Cooke P."/>
            <person name="Costello M."/>
            <person name="D'Aco K."/>
            <person name="Daza R."/>
            <person name="De Haan G."/>
            <person name="DeGray S."/>
            <person name="DeMaso C."/>
            <person name="Dhargay N."/>
            <person name="Dooley K."/>
            <person name="Dooley E."/>
            <person name="Doricent M."/>
            <person name="Dorje P."/>
            <person name="Dorjee K."/>
            <person name="Dupes A."/>
            <person name="Elong R."/>
            <person name="Falk J."/>
            <person name="Farina A."/>
            <person name="Faro S."/>
            <person name="Ferguson D."/>
            <person name="Fisher S."/>
            <person name="Foley C.D."/>
            <person name="Franke A."/>
            <person name="Friedrich D."/>
            <person name="Gadbois L."/>
            <person name="Gearin G."/>
            <person name="Gearin C.R."/>
            <person name="Giannoukos G."/>
            <person name="Goode T."/>
            <person name="Graham J."/>
            <person name="Grandbois E."/>
            <person name="Grewal S."/>
            <person name="Gyaltsen K."/>
            <person name="Hafez N."/>
            <person name="Hagos B."/>
            <person name="Hall J."/>
            <person name="Henson C."/>
            <person name="Hollinger A."/>
            <person name="Honan T."/>
            <person name="Huard M.D."/>
            <person name="Hughes L."/>
            <person name="Hurhula B."/>
            <person name="Husby M.E."/>
            <person name="Kamat A."/>
            <person name="Kanga B."/>
            <person name="Kashin S."/>
            <person name="Khazanovich D."/>
            <person name="Kisner P."/>
            <person name="Lance K."/>
            <person name="Lara M."/>
            <person name="Lee W."/>
            <person name="Lennon N."/>
            <person name="Letendre F."/>
            <person name="LeVine R."/>
            <person name="Lipovsky A."/>
            <person name="Liu X."/>
            <person name="Liu J."/>
            <person name="Liu S."/>
            <person name="Lokyitsang T."/>
            <person name="Lokyitsang Y."/>
            <person name="Lubonja R."/>
            <person name="Lui A."/>
            <person name="MacDonald P."/>
            <person name="Magnisalis V."/>
            <person name="Maru K."/>
            <person name="Matthews C."/>
            <person name="McCusker W."/>
            <person name="McDonough S."/>
            <person name="Mehta T."/>
            <person name="Meldrim J."/>
            <person name="Meneus L."/>
            <person name="Mihai O."/>
            <person name="Mihalev A."/>
            <person name="Mihova T."/>
            <person name="Mittelman R."/>
            <person name="Mlenga V."/>
            <person name="Montmayeur A."/>
            <person name="Mulrain L."/>
            <person name="Navidi A."/>
            <person name="Naylor J."/>
            <person name="Negash T."/>
            <person name="Nguyen T."/>
            <person name="Nguyen N."/>
            <person name="Nicol R."/>
            <person name="Norbu C."/>
            <person name="Norbu N."/>
            <person name="Novod N."/>
            <person name="O'Neill B."/>
            <person name="Osman S."/>
            <person name="Markiewicz E."/>
            <person name="Oyono O.L."/>
            <person name="Patti C."/>
            <person name="Phunkhang P."/>
            <person name="Pierre F."/>
            <person name="Priest M."/>
            <person name="Raghuraman S."/>
            <person name="Rege F."/>
            <person name="Reyes R."/>
            <person name="Rise C."/>
            <person name="Rogov P."/>
            <person name="Ross K."/>
            <person name="Ryan E."/>
            <person name="Settipalli S."/>
            <person name="Shea T."/>
            <person name="Sherpa N."/>
            <person name="Shi L."/>
            <person name="Shih D."/>
            <person name="Sparrow T."/>
            <person name="Spaulding J."/>
            <person name="Stalker J."/>
            <person name="Stange-Thomann N."/>
            <person name="Stavropoulos S."/>
            <person name="Stone C."/>
            <person name="Strader C."/>
            <person name="Tesfaye S."/>
            <person name="Thomson T."/>
            <person name="Thoulutsang Y."/>
            <person name="Thoulutsang D."/>
            <person name="Topham K."/>
            <person name="Topping I."/>
            <person name="Tsamla T."/>
            <person name="Vassiliev H."/>
            <person name="Vo A."/>
            <person name="Wangchuk T."/>
            <person name="Wangdi T."/>
            <person name="Weiand M."/>
            <person name="Wilkinson J."/>
            <person name="Wilson A."/>
            <person name="Yadav S."/>
            <person name="Young G."/>
            <person name="Yu Q."/>
            <person name="Zembek L."/>
            <person name="Zhong D."/>
            <person name="Zimmer A."/>
            <person name="Zwirko Z."/>
            <person name="Jaffe D.B."/>
            <person name="Alvarez P."/>
            <person name="Brockman W."/>
            <person name="Butler J."/>
            <person name="Chin C."/>
            <person name="Gnerre S."/>
            <person name="Grabherr M."/>
            <person name="Kleber M."/>
            <person name="Mauceli E."/>
            <person name="MacCallum I."/>
        </authorList>
    </citation>
    <scope>NUCLEOTIDE SEQUENCE [LARGE SCALE GENOMIC DNA]</scope>
    <source>
        <strain evidence="8">Tucson 15287-2541.00</strain>
    </source>
</reference>
<evidence type="ECO:0000256" key="3">
    <source>
        <dbReference type="ARBA" id="ARBA00022692"/>
    </source>
</evidence>
<feature type="transmembrane region" description="Helical" evidence="6">
    <location>
        <begin position="215"/>
        <end position="234"/>
    </location>
</feature>
<feature type="transmembrane region" description="Helical" evidence="6">
    <location>
        <begin position="56"/>
        <end position="80"/>
    </location>
</feature>
<dbReference type="eggNOG" id="KOG3998">
    <property type="taxonomic scope" value="Eukaryota"/>
</dbReference>
<dbReference type="PhylomeDB" id="B4JSQ5"/>
<sequence length="276" mass="31208">MGVDGLWLRLLSRSEDLTDEVCRRSRHMLPLVARLCLTATFFEDALRMWLQFFEQLAYLQVHFNCSEMLSVLIVLVNLLGQVVGSVLILVRLWVNVAVILLASLVLLQVHMHMVPLQLQLLLRNFALLGGLLLLHVETQERAAAARICTTTAGVPLLINRRPQHLMRLTGRVLLACMYLTLLRQEIEVPALTLNSLGVVLMLMIVLGYRTRVAALLLAIILTVLNLYTNAWWFVEDSNSDLVKYNYFHSLSVVGGLLLVVVLGPGQVSLEQYKKQW</sequence>
<keyword evidence="3 6" id="KW-0812">Transmembrane</keyword>
<feature type="transmembrane region" description="Helical" evidence="6">
    <location>
        <begin position="246"/>
        <end position="265"/>
    </location>
</feature>
<accession>B4JSQ5</accession>
<dbReference type="OMA" id="KYNCFHT"/>
<evidence type="ECO:0000256" key="1">
    <source>
        <dbReference type="ARBA" id="ARBA00004141"/>
    </source>
</evidence>
<dbReference type="Proteomes" id="UP000001070">
    <property type="component" value="Unassembled WGS sequence"/>
</dbReference>